<dbReference type="Proteomes" id="UP001208570">
    <property type="component" value="Unassembled WGS sequence"/>
</dbReference>
<accession>A0AAD9J3F3</accession>
<feature type="compositionally biased region" description="Polar residues" evidence="1">
    <location>
        <begin position="1"/>
        <end position="20"/>
    </location>
</feature>
<organism evidence="2 3">
    <name type="scientific">Paralvinella palmiformis</name>
    <dbReference type="NCBI Taxonomy" id="53620"/>
    <lineage>
        <taxon>Eukaryota</taxon>
        <taxon>Metazoa</taxon>
        <taxon>Spiralia</taxon>
        <taxon>Lophotrochozoa</taxon>
        <taxon>Annelida</taxon>
        <taxon>Polychaeta</taxon>
        <taxon>Sedentaria</taxon>
        <taxon>Canalipalpata</taxon>
        <taxon>Terebellida</taxon>
        <taxon>Terebelliformia</taxon>
        <taxon>Alvinellidae</taxon>
        <taxon>Paralvinella</taxon>
    </lineage>
</organism>
<evidence type="ECO:0000313" key="3">
    <source>
        <dbReference type="Proteomes" id="UP001208570"/>
    </source>
</evidence>
<feature type="region of interest" description="Disordered" evidence="1">
    <location>
        <begin position="1"/>
        <end position="38"/>
    </location>
</feature>
<gene>
    <name evidence="2" type="ORF">LSH36_648g01058</name>
</gene>
<keyword evidence="3" id="KW-1185">Reference proteome</keyword>
<sequence>MVNASTSSDVTDRTPVSTPMRSPPDSFRSTSRSPSHVRISYRSEDEIASSVEDLARKMHEENQNELRTIEREWNESIKNWPEIVLSHDPNTSSEPTDTSTDNVNVERVNEIVQEMFTYL</sequence>
<proteinExistence type="predicted"/>
<protein>
    <submittedName>
        <fullName evidence="2">Uncharacterized protein</fullName>
    </submittedName>
</protein>
<evidence type="ECO:0000256" key="1">
    <source>
        <dbReference type="SAM" id="MobiDB-lite"/>
    </source>
</evidence>
<dbReference type="AlphaFoldDB" id="A0AAD9J3F3"/>
<name>A0AAD9J3F3_9ANNE</name>
<dbReference type="EMBL" id="JAODUP010000648">
    <property type="protein sequence ID" value="KAK2145902.1"/>
    <property type="molecule type" value="Genomic_DNA"/>
</dbReference>
<evidence type="ECO:0000313" key="2">
    <source>
        <dbReference type="EMBL" id="KAK2145902.1"/>
    </source>
</evidence>
<reference evidence="2" key="1">
    <citation type="journal article" date="2023" name="Mol. Biol. Evol.">
        <title>Third-Generation Sequencing Reveals the Adaptive Role of the Epigenome in Three Deep-Sea Polychaetes.</title>
        <authorList>
            <person name="Perez M."/>
            <person name="Aroh O."/>
            <person name="Sun Y."/>
            <person name="Lan Y."/>
            <person name="Juniper S.K."/>
            <person name="Young C.R."/>
            <person name="Angers B."/>
            <person name="Qian P.Y."/>
        </authorList>
    </citation>
    <scope>NUCLEOTIDE SEQUENCE</scope>
    <source>
        <strain evidence="2">P08H-3</strain>
    </source>
</reference>
<comment type="caution">
    <text evidence="2">The sequence shown here is derived from an EMBL/GenBank/DDBJ whole genome shotgun (WGS) entry which is preliminary data.</text>
</comment>